<reference evidence="1 2" key="1">
    <citation type="submission" date="2018-02" db="EMBL/GenBank/DDBJ databases">
        <title>FDA/CDC Antimicrobial Resistant Isolate Bank Genome Sequencing.</title>
        <authorList>
            <person name="Benahmed F.H."/>
            <person name="Lutgring J.D."/>
            <person name="Yoo B."/>
            <person name="Machado M."/>
            <person name="Brown A."/>
            <person name="McAllister G."/>
            <person name="Perry A."/>
            <person name="Halpin A.L."/>
            <person name="Vavikolanu K."/>
            <person name="Ott S."/>
            <person name="Zhao X."/>
            <person name="Tallon L.J."/>
            <person name="Sadzewicz L."/>
            <person name="Aluvathingal J."/>
            <person name="Nadendla S."/>
            <person name="Voskania-kordi A."/>
            <person name="Simonyan V."/>
            <person name="Patel J."/>
            <person name="Shawar R.M."/>
        </authorList>
    </citation>
    <scope>NUCLEOTIDE SEQUENCE [LARGE SCALE GENOMIC DNA]</scope>
    <source>
        <strain evidence="1 2">AR_0356</strain>
    </source>
</reference>
<organism evidence="1 2">
    <name type="scientific">Pseudomonas paraeruginosa</name>
    <dbReference type="NCBI Taxonomy" id="2994495"/>
    <lineage>
        <taxon>Bacteria</taxon>
        <taxon>Pseudomonadati</taxon>
        <taxon>Pseudomonadota</taxon>
        <taxon>Gammaproteobacteria</taxon>
        <taxon>Pseudomonadales</taxon>
        <taxon>Pseudomonadaceae</taxon>
        <taxon>Pseudomonas</taxon>
    </lineage>
</organism>
<dbReference type="EMBL" id="CP027169">
    <property type="protein sequence ID" value="AVK04478.1"/>
    <property type="molecule type" value="Genomic_DNA"/>
</dbReference>
<keyword evidence="2" id="KW-1185">Reference proteome</keyword>
<sequence>MTASADNHSYIDIPTVSPEPTVIAIKGGLDNAVICGHGAAFLIADRLPTAIAVGIEVHYAPFGDPTELSFLASLHT</sequence>
<dbReference type="Proteomes" id="UP000238390">
    <property type="component" value="Chromosome"/>
</dbReference>
<accession>A0A2R3IRE2</accession>
<proteinExistence type="predicted"/>
<gene>
    <name evidence="1" type="ORF">CSB93_0054</name>
</gene>
<evidence type="ECO:0000313" key="1">
    <source>
        <dbReference type="EMBL" id="AVK04478.1"/>
    </source>
</evidence>
<name>A0A2R3IRE2_9PSED</name>
<evidence type="ECO:0000313" key="2">
    <source>
        <dbReference type="Proteomes" id="UP000238390"/>
    </source>
</evidence>
<protein>
    <submittedName>
        <fullName evidence="1">Uncharacterized protein</fullName>
    </submittedName>
</protein>
<dbReference type="AlphaFoldDB" id="A0A2R3IRE2"/>